<keyword evidence="1" id="KW-0828">Tyrosine catabolism</keyword>
<dbReference type="GO" id="GO:1902000">
    <property type="term" value="P:homogentisate catabolic process"/>
    <property type="evidence" value="ECO:0007669"/>
    <property type="project" value="TreeGrafter"/>
</dbReference>
<comment type="pathway">
    <text evidence="1">Amino-acid degradation; L-phenylalanine degradation; acetoacetate and fumarate from L-phenylalanine: step 6/6.</text>
</comment>
<feature type="compositionally biased region" description="Low complexity" evidence="2">
    <location>
        <begin position="70"/>
        <end position="80"/>
    </location>
</feature>
<dbReference type="Pfam" id="PF09298">
    <property type="entry name" value="FAA_hydrolase_N"/>
    <property type="match status" value="1"/>
</dbReference>
<dbReference type="GO" id="GO:0006559">
    <property type="term" value="P:L-phenylalanine catabolic process"/>
    <property type="evidence" value="ECO:0007669"/>
    <property type="project" value="UniProtKB-UniRule"/>
</dbReference>
<dbReference type="InterPro" id="IPR005959">
    <property type="entry name" value="Fumarylacetoacetase"/>
</dbReference>
<dbReference type="PANTHER" id="PTHR43069:SF2">
    <property type="entry name" value="FUMARYLACETOACETASE"/>
    <property type="match status" value="1"/>
</dbReference>
<dbReference type="GO" id="GO:0006572">
    <property type="term" value="P:L-tyrosine catabolic process"/>
    <property type="evidence" value="ECO:0007669"/>
    <property type="project" value="UniProtKB-UniRule"/>
</dbReference>
<dbReference type="EC" id="3.7.1.2" evidence="1"/>
<reference evidence="4" key="1">
    <citation type="journal article" date="2021" name="bioRxiv">
        <title>Whole Genome Assembly and Annotation of Northern Wild Rice, Zizania palustris L., Supports a Whole Genome Duplication in the Zizania Genus.</title>
        <authorList>
            <person name="Haas M."/>
            <person name="Kono T."/>
            <person name="Macchietto M."/>
            <person name="Millas R."/>
            <person name="McGilp L."/>
            <person name="Shao M."/>
            <person name="Duquette J."/>
            <person name="Hirsch C.N."/>
            <person name="Kimball J."/>
        </authorList>
    </citation>
    <scope>NUCLEOTIDE SEQUENCE</scope>
    <source>
        <tissue evidence="4">Fresh leaf tissue</tissue>
    </source>
</reference>
<dbReference type="OrthoDB" id="9971669at2759"/>
<organism evidence="4 5">
    <name type="scientific">Zizania palustris</name>
    <name type="common">Northern wild rice</name>
    <dbReference type="NCBI Taxonomy" id="103762"/>
    <lineage>
        <taxon>Eukaryota</taxon>
        <taxon>Viridiplantae</taxon>
        <taxon>Streptophyta</taxon>
        <taxon>Embryophyta</taxon>
        <taxon>Tracheophyta</taxon>
        <taxon>Spermatophyta</taxon>
        <taxon>Magnoliopsida</taxon>
        <taxon>Liliopsida</taxon>
        <taxon>Poales</taxon>
        <taxon>Poaceae</taxon>
        <taxon>BOP clade</taxon>
        <taxon>Oryzoideae</taxon>
        <taxon>Oryzeae</taxon>
        <taxon>Zizaniinae</taxon>
        <taxon>Zizania</taxon>
    </lineage>
</organism>
<evidence type="ECO:0000313" key="5">
    <source>
        <dbReference type="Proteomes" id="UP000729402"/>
    </source>
</evidence>
<comment type="catalytic activity">
    <reaction evidence="1">
        <text>4-fumarylacetoacetate + H2O = acetoacetate + fumarate + H(+)</text>
        <dbReference type="Rhea" id="RHEA:10244"/>
        <dbReference type="ChEBI" id="CHEBI:13705"/>
        <dbReference type="ChEBI" id="CHEBI:15377"/>
        <dbReference type="ChEBI" id="CHEBI:15378"/>
        <dbReference type="ChEBI" id="CHEBI:18034"/>
        <dbReference type="ChEBI" id="CHEBI:29806"/>
        <dbReference type="EC" id="3.7.1.2"/>
    </reaction>
</comment>
<feature type="domain" description="Fumarylacetoacetase N-terminal" evidence="3">
    <location>
        <begin position="4"/>
        <end position="59"/>
    </location>
</feature>
<dbReference type="GO" id="GO:0046872">
    <property type="term" value="F:metal ion binding"/>
    <property type="evidence" value="ECO:0007669"/>
    <property type="project" value="UniProtKB-UniRule"/>
</dbReference>
<evidence type="ECO:0000259" key="3">
    <source>
        <dbReference type="Pfam" id="PF09298"/>
    </source>
</evidence>
<comment type="similarity">
    <text evidence="1">Belongs to the FAH family.</text>
</comment>
<accession>A0A8J5VM61</accession>
<keyword evidence="1" id="KW-0378">Hydrolase</keyword>
<reference evidence="4" key="2">
    <citation type="submission" date="2021-02" db="EMBL/GenBank/DDBJ databases">
        <authorList>
            <person name="Kimball J.A."/>
            <person name="Haas M.W."/>
            <person name="Macchietto M."/>
            <person name="Kono T."/>
            <person name="Duquette J."/>
            <person name="Shao M."/>
        </authorList>
    </citation>
    <scope>NUCLEOTIDE SEQUENCE</scope>
    <source>
        <tissue evidence="4">Fresh leaf tissue</tissue>
    </source>
</reference>
<dbReference type="AlphaFoldDB" id="A0A8J5VM61"/>
<dbReference type="UniPathway" id="UPA00139">
    <property type="reaction ID" value="UER00341"/>
</dbReference>
<keyword evidence="1" id="KW-0479">Metal-binding</keyword>
<keyword evidence="1" id="KW-0460">Magnesium</keyword>
<keyword evidence="1" id="KW-0106">Calcium</keyword>
<evidence type="ECO:0000256" key="1">
    <source>
        <dbReference type="RuleBase" id="RU366008"/>
    </source>
</evidence>
<proteinExistence type="inferred from homology"/>
<comment type="caution">
    <text evidence="4">The sequence shown here is derived from an EMBL/GenBank/DDBJ whole genome shotgun (WGS) entry which is preliminary data.</text>
</comment>
<protein>
    <recommendedName>
        <fullName evidence="1">Fumarylacetoacetase</fullName>
        <ecNumber evidence="1">3.7.1.2</ecNumber>
    </recommendedName>
    <alternativeName>
        <fullName evidence="1">Fumarylacetoacetate hydrolase</fullName>
    </alternativeName>
</protein>
<keyword evidence="5" id="KW-1185">Reference proteome</keyword>
<comment type="cofactor">
    <cofactor evidence="1">
        <name>Mg(2+)</name>
        <dbReference type="ChEBI" id="CHEBI:18420"/>
    </cofactor>
    <cofactor evidence="1">
        <name>Ca(2+)</name>
        <dbReference type="ChEBI" id="CHEBI:29108"/>
    </cofactor>
</comment>
<dbReference type="GO" id="GO:0004334">
    <property type="term" value="F:fumarylacetoacetase activity"/>
    <property type="evidence" value="ECO:0007669"/>
    <property type="project" value="UniProtKB-UniRule"/>
</dbReference>
<dbReference type="InterPro" id="IPR015377">
    <property type="entry name" value="Fumarylacetoacetase_N"/>
</dbReference>
<gene>
    <name evidence="4" type="ORF">GUJ93_ZPchr0001g29442</name>
</gene>
<dbReference type="EMBL" id="JAAALK010000288">
    <property type="protein sequence ID" value="KAG8052998.1"/>
    <property type="molecule type" value="Genomic_DNA"/>
</dbReference>
<sequence length="160" mass="16649">MTEPPRQAVAIGDFAFDLAAVSNAGLFNGPLLAGSACFRQETLNMFLALGRPAWKEARAGRGRGRGANGVGADVGARWPGAEGGGGGRGGRGEEKKLGWGWKGYAHRKGKIELTTAGRSRTDGRRALALSASLSIRAPQPSSGRTGPDDAGYHVKEHPRG</sequence>
<name>A0A8J5VM61_ZIZPA</name>
<feature type="region of interest" description="Disordered" evidence="2">
    <location>
        <begin position="131"/>
        <end position="160"/>
    </location>
</feature>
<keyword evidence="1" id="KW-0585">Phenylalanine catabolism</keyword>
<feature type="region of interest" description="Disordered" evidence="2">
    <location>
        <begin position="59"/>
        <end position="96"/>
    </location>
</feature>
<dbReference type="Proteomes" id="UP000729402">
    <property type="component" value="Unassembled WGS sequence"/>
</dbReference>
<evidence type="ECO:0000313" key="4">
    <source>
        <dbReference type="EMBL" id="KAG8052998.1"/>
    </source>
</evidence>
<evidence type="ECO:0000256" key="2">
    <source>
        <dbReference type="SAM" id="MobiDB-lite"/>
    </source>
</evidence>
<dbReference type="PANTHER" id="PTHR43069">
    <property type="entry name" value="FUMARYLACETOACETASE"/>
    <property type="match status" value="1"/>
</dbReference>
<feature type="compositionally biased region" description="Basic and acidic residues" evidence="2">
    <location>
        <begin position="146"/>
        <end position="160"/>
    </location>
</feature>